<feature type="non-terminal residue" evidence="1">
    <location>
        <position position="40"/>
    </location>
</feature>
<dbReference type="AlphaFoldDB" id="A0A091IVP0"/>
<accession>A0A091IVP0</accession>
<proteinExistence type="predicted"/>
<gene>
    <name evidence="1" type="ORF">Z169_05596</name>
</gene>
<dbReference type="EMBL" id="KK501045">
    <property type="protein sequence ID" value="KFP12382.1"/>
    <property type="molecule type" value="Genomic_DNA"/>
</dbReference>
<reference evidence="1 2" key="1">
    <citation type="submission" date="2014-04" db="EMBL/GenBank/DDBJ databases">
        <title>Genome evolution of avian class.</title>
        <authorList>
            <person name="Zhang G."/>
            <person name="Li C."/>
        </authorList>
    </citation>
    <scope>NUCLEOTIDE SEQUENCE [LARGE SCALE GENOMIC DNA]</scope>
    <source>
        <strain evidence="1">BGI_Z169</strain>
    </source>
</reference>
<name>A0A091IVP0_EGRGA</name>
<sequence>QPHLKPVRHLNVYLGLGPVKSNYVPVSIWDFTRKCLKYQA</sequence>
<protein>
    <submittedName>
        <fullName evidence="1">Uncharacterized protein</fullName>
    </submittedName>
</protein>
<keyword evidence="2" id="KW-1185">Reference proteome</keyword>
<evidence type="ECO:0000313" key="1">
    <source>
        <dbReference type="EMBL" id="KFP12382.1"/>
    </source>
</evidence>
<evidence type="ECO:0000313" key="2">
    <source>
        <dbReference type="Proteomes" id="UP000053119"/>
    </source>
</evidence>
<feature type="non-terminal residue" evidence="1">
    <location>
        <position position="1"/>
    </location>
</feature>
<dbReference type="Proteomes" id="UP000053119">
    <property type="component" value="Unassembled WGS sequence"/>
</dbReference>
<organism evidence="1 2">
    <name type="scientific">Egretta garzetta</name>
    <name type="common">Little egret</name>
    <dbReference type="NCBI Taxonomy" id="188379"/>
    <lineage>
        <taxon>Eukaryota</taxon>
        <taxon>Metazoa</taxon>
        <taxon>Chordata</taxon>
        <taxon>Craniata</taxon>
        <taxon>Vertebrata</taxon>
        <taxon>Euteleostomi</taxon>
        <taxon>Archelosauria</taxon>
        <taxon>Archosauria</taxon>
        <taxon>Dinosauria</taxon>
        <taxon>Saurischia</taxon>
        <taxon>Theropoda</taxon>
        <taxon>Coelurosauria</taxon>
        <taxon>Aves</taxon>
        <taxon>Neognathae</taxon>
        <taxon>Neoaves</taxon>
        <taxon>Aequornithes</taxon>
        <taxon>Pelecaniformes</taxon>
        <taxon>Ardeidae</taxon>
        <taxon>Egretta</taxon>
    </lineage>
</organism>